<dbReference type="GeneID" id="111116443"/>
<evidence type="ECO:0000256" key="1">
    <source>
        <dbReference type="SAM" id="Coils"/>
    </source>
</evidence>
<reference evidence="5" key="1">
    <citation type="submission" date="2025-08" db="UniProtKB">
        <authorList>
            <consortium name="RefSeq"/>
        </authorList>
    </citation>
    <scope>IDENTIFICATION</scope>
    <source>
        <tissue evidence="5">Whole sample</tissue>
    </source>
</reference>
<dbReference type="GO" id="GO:0003676">
    <property type="term" value="F:nucleic acid binding"/>
    <property type="evidence" value="ECO:0007669"/>
    <property type="project" value="InterPro"/>
</dbReference>
<feature type="domain" description="Integrase catalytic" evidence="3">
    <location>
        <begin position="1729"/>
        <end position="1916"/>
    </location>
</feature>
<dbReference type="InterPro" id="IPR008042">
    <property type="entry name" value="Retrotrans_Pao"/>
</dbReference>
<dbReference type="Pfam" id="PF05380">
    <property type="entry name" value="Peptidase_A17"/>
    <property type="match status" value="1"/>
</dbReference>
<dbReference type="CDD" id="cd01644">
    <property type="entry name" value="RT_pepA17"/>
    <property type="match status" value="1"/>
</dbReference>
<dbReference type="InterPro" id="IPR005312">
    <property type="entry name" value="DUF1759"/>
</dbReference>
<dbReference type="PANTHER" id="PTHR47331">
    <property type="entry name" value="PHD-TYPE DOMAIN-CONTAINING PROTEIN"/>
    <property type="match status" value="1"/>
</dbReference>
<dbReference type="InterPro" id="IPR001584">
    <property type="entry name" value="Integrase_cat-core"/>
</dbReference>
<dbReference type="InterPro" id="IPR041588">
    <property type="entry name" value="Integrase_H2C2"/>
</dbReference>
<proteinExistence type="predicted"/>
<dbReference type="PANTHER" id="PTHR47331:SF1">
    <property type="entry name" value="GAG-LIKE PROTEIN"/>
    <property type="match status" value="1"/>
</dbReference>
<evidence type="ECO:0000313" key="4">
    <source>
        <dbReference type="Proteomes" id="UP000694844"/>
    </source>
</evidence>
<organism evidence="4 5">
    <name type="scientific">Crassostrea virginica</name>
    <name type="common">Eastern oyster</name>
    <dbReference type="NCBI Taxonomy" id="6565"/>
    <lineage>
        <taxon>Eukaryota</taxon>
        <taxon>Metazoa</taxon>
        <taxon>Spiralia</taxon>
        <taxon>Lophotrochozoa</taxon>
        <taxon>Mollusca</taxon>
        <taxon>Bivalvia</taxon>
        <taxon>Autobranchia</taxon>
        <taxon>Pteriomorphia</taxon>
        <taxon>Ostreida</taxon>
        <taxon>Ostreoidea</taxon>
        <taxon>Ostreidae</taxon>
        <taxon>Crassostrea</taxon>
    </lineage>
</organism>
<dbReference type="Gene3D" id="1.10.340.70">
    <property type="match status" value="1"/>
</dbReference>
<dbReference type="GO" id="GO:0008270">
    <property type="term" value="F:zinc ion binding"/>
    <property type="evidence" value="ECO:0007669"/>
    <property type="project" value="InterPro"/>
</dbReference>
<dbReference type="InterPro" id="IPR001878">
    <property type="entry name" value="Znf_CCHC"/>
</dbReference>
<dbReference type="Pfam" id="PF17921">
    <property type="entry name" value="Integrase_H2C2"/>
    <property type="match status" value="1"/>
</dbReference>
<accession>A0A8B8C613</accession>
<dbReference type="InterPro" id="IPR040676">
    <property type="entry name" value="DUF5641"/>
</dbReference>
<dbReference type="InterPro" id="IPR043502">
    <property type="entry name" value="DNA/RNA_pol_sf"/>
</dbReference>
<dbReference type="Pfam" id="PF18701">
    <property type="entry name" value="DUF5641"/>
    <property type="match status" value="1"/>
</dbReference>
<dbReference type="SMART" id="SM00343">
    <property type="entry name" value="ZnF_C2HC"/>
    <property type="match status" value="2"/>
</dbReference>
<dbReference type="GO" id="GO:0015074">
    <property type="term" value="P:DNA integration"/>
    <property type="evidence" value="ECO:0007669"/>
    <property type="project" value="InterPro"/>
</dbReference>
<dbReference type="SUPFAM" id="SSF56672">
    <property type="entry name" value="DNA/RNA polymerases"/>
    <property type="match status" value="1"/>
</dbReference>
<dbReference type="InterPro" id="IPR036397">
    <property type="entry name" value="RNaseH_sf"/>
</dbReference>
<dbReference type="OrthoDB" id="10064286at2759"/>
<dbReference type="Gene3D" id="3.30.420.10">
    <property type="entry name" value="Ribonuclease H-like superfamily/Ribonuclease H"/>
    <property type="match status" value="1"/>
</dbReference>
<dbReference type="KEGG" id="cvn:111116443"/>
<dbReference type="Proteomes" id="UP000694844">
    <property type="component" value="Chromosome 10"/>
</dbReference>
<protein>
    <submittedName>
        <fullName evidence="5">Uncharacterized protein LOC111116443</fullName>
    </submittedName>
</protein>
<dbReference type="SUPFAM" id="SSF53098">
    <property type="entry name" value="Ribonuclease H-like"/>
    <property type="match status" value="1"/>
</dbReference>
<dbReference type="RefSeq" id="XP_022311148.1">
    <property type="nucleotide sequence ID" value="XM_022455440.1"/>
</dbReference>
<keyword evidence="1" id="KW-0175">Coiled coil</keyword>
<feature type="coiled-coil region" evidence="1">
    <location>
        <begin position="155"/>
        <end position="220"/>
    </location>
</feature>
<evidence type="ECO:0000259" key="3">
    <source>
        <dbReference type="PROSITE" id="PS50994"/>
    </source>
</evidence>
<feature type="region of interest" description="Disordered" evidence="2">
    <location>
        <begin position="676"/>
        <end position="695"/>
    </location>
</feature>
<evidence type="ECO:0000313" key="5">
    <source>
        <dbReference type="RefSeq" id="XP_022311148.1"/>
    </source>
</evidence>
<evidence type="ECO:0000256" key="2">
    <source>
        <dbReference type="SAM" id="MobiDB-lite"/>
    </source>
</evidence>
<sequence>MEEDNQLRRGQRDRKLTEKGAEFTLETKFKNRERCFKILSTLSDNLHKLLLTEKDKDIVKSAYSEWLDKYEEFLLSHDEVQAWLSQSDQISDEESFRKRDEKLMMLKESVEEWFLKHSKVVSMDKKSVISGKSFDSKSSYSLAKLEENQRKVELLARAEALHEKKQIEEAKLQLKIKEEELDIQTALKISDARTKIIEELERTELREKQLTEALSDIQLELDQQPPMFVPVTKTTVSQPPVSVLRSDLNPHAPLFTSQTMSRSTDQQNWNTPVPTPIISRNGPINVTSSTPHSIPYIPPTTQHSTPYAPAISTYSEIYHSGCGQNDGSSVYTPHVHFCNPPPPINSESYSHVDGLLNVAREMNKPKAEIQKFEGNPMDYQRFIRQFNTKVCANTNSYEERLNFLLQFTSGEANRIVTGYSHLNAEAGYKAALNEFKDRYGDPDVIAQAYVKRALNWQTVKQDNTRALDDFAIFLTECQYAVYNVDSARVLEYSENMKLLIRKLPFYLQEKWRNIVYELKDRKQTVKFENLVNFVRKEAKKANDPIYGREVMNSLTPAKQAQNEKSVTFSRQKKNFSTKTLEPVSLSCQHSSGESPKQKPIASVKPCIYCNGTSHALEECRNIMKLSLKGRYEVLKSKGLCFGCLKSGHLKSACQHKSYCTYCKRCHPSILHLDPRQSKESETSTIGRPDQNNNSLPISSSAISSTAHMGAGDHTRQALPIVPVRVKSKNSDKFVTTYAFLDSGSTATFCTTEIARALHLEGRKTTLNLTTMGQHRTESCYVLNDLEVSDLNGEHTIELPSIYTQPNLPVSRKDIVTADDLQKWPHLCDVHINTIDSDIGLLIGVNVPKAIEPWDVISSADEGPFAVKTALGWVINGPLDVGPDSSNYNYNTYVTVNRIDARLEEQVRYQFNQEFCERVIDDVPEPSMDDKRFLEFVTNSVRFENGHYVIGLPFKSESVTMPNNKKQAEQRLNSLCKKFDGNSEFHKSYKAFMDKIICNGYAQRVPTKDLHQDDGRVWYLPHHGVFHPKKKKLRVVFDCAARFKGTSLNEQLLQGPNLTNTLVGTLLRFREEEIAFMGDIDSMFYQVRVRPEDTSFLRFLWWNDGNPSSNVVEFQMMVHLFGATSSPSCANFCLRKTAQDWTGHFSDETIKTVLKNFYVDDCLKSVKSVKSAIFLVKDLQSLLGNGGFHIAKWTSNSREVVNSIPVSERAKEVKDLDLDCDSLPIERALGVEWCMDSDSFQFKLDLKRQPLTRRGILSMVSSIYDPLGFLAPFVLKAKLILQELCKLQLGWDDEIPDELAIHWNYWYQDLLKLKDFKVNRCFKPPNFNPSSVQLHHFADASENGYGMVSYLRLENAVQERHCSFIMGKSRVAPLKQTTIPRLELTAATVAVRTNRMLLSEIDIPVDQVTYWTDSMAVLRYIQNSTARFHTFVANRLAVIHDGSHTSEWRYINTKLNPADHASRGLSADSLVKEEKWIKAPNFLLEPEEQWPKEPFPISEKTVTENDPEVKRVIIKAVITSSPDLRENSTECVNKLFQHYSSWYLLKRGVAWILKLRKELLRRVNIKRNSLTTPDDTCDKSVISYQNLKEAEKAILVFIQQQEFPMEMNILTSGNSRVPSSSPIRNLDPFLDEGLIRVGGRLDKSNMPAQMKHPVILPKDHHVSVLILRQIHSSLLHSGRNHMLAKLREQYWLIHAPSAIRKIISKCVTCRRHMSKVEEQKMASLPKDRIIPDEPPFSRVGVDYFGPFEVKVKRSRVKRYGVIFTCLASRAVHLEVAASLDTDSYINALRRFIARRGQVKRIRSDNGTNFIGAERELTRSIQEWNQSQIQSAMLQKNVDWKFNPPAGSHHGGAWERIIRSIRKAMNSVLKEQVLDDEGLHTLMCKIESVINDRPITKNTDQQSDLEPLTPNHLLLMKRKPNLPPGVFDKADTYHRRRWRQIQYMANLFWHRWVREYLPLLQERQKWFDIKRNLQVGDIVLIVDSNAPRSSWPLGVVHETIPDSKGLVRQVKVKTATNILVRPVDKLCLILEMDKRLFFTLLETY</sequence>
<name>A0A8B8C613_CRAVI</name>
<dbReference type="InterPro" id="IPR012337">
    <property type="entry name" value="RNaseH-like_sf"/>
</dbReference>
<dbReference type="Pfam" id="PF03564">
    <property type="entry name" value="DUF1759"/>
    <property type="match status" value="1"/>
</dbReference>
<keyword evidence="4" id="KW-1185">Reference proteome</keyword>
<dbReference type="PROSITE" id="PS50994">
    <property type="entry name" value="INTEGRASE"/>
    <property type="match status" value="1"/>
</dbReference>
<gene>
    <name evidence="5" type="primary">LOC111116443</name>
</gene>